<evidence type="ECO:0000313" key="4">
    <source>
        <dbReference type="EMBL" id="VFQ96742.1"/>
    </source>
</evidence>
<feature type="region of interest" description="Disordered" evidence="2">
    <location>
        <begin position="316"/>
        <end position="341"/>
    </location>
</feature>
<dbReference type="PROSITE" id="PS50158">
    <property type="entry name" value="ZF_CCHC"/>
    <property type="match status" value="1"/>
</dbReference>
<evidence type="ECO:0000256" key="2">
    <source>
        <dbReference type="SAM" id="MobiDB-lite"/>
    </source>
</evidence>
<proteinExistence type="predicted"/>
<evidence type="ECO:0000313" key="5">
    <source>
        <dbReference type="Proteomes" id="UP000595140"/>
    </source>
</evidence>
<feature type="domain" description="CCHC-type" evidence="3">
    <location>
        <begin position="352"/>
        <end position="368"/>
    </location>
</feature>
<gene>
    <name evidence="4" type="ORF">CCAM_LOCUS38518</name>
</gene>
<accession>A0A484N6K6</accession>
<name>A0A484N6K6_9ASTE</name>
<keyword evidence="1" id="KW-0479">Metal-binding</keyword>
<dbReference type="GO" id="GO:0008270">
    <property type="term" value="F:zinc ion binding"/>
    <property type="evidence" value="ECO:0007669"/>
    <property type="project" value="UniProtKB-KW"/>
</dbReference>
<keyword evidence="1" id="KW-0863">Zinc-finger</keyword>
<dbReference type="SUPFAM" id="SSF57756">
    <property type="entry name" value="Retrovirus zinc finger-like domains"/>
    <property type="match status" value="1"/>
</dbReference>
<keyword evidence="5" id="KW-1185">Reference proteome</keyword>
<organism evidence="4 5">
    <name type="scientific">Cuscuta campestris</name>
    <dbReference type="NCBI Taxonomy" id="132261"/>
    <lineage>
        <taxon>Eukaryota</taxon>
        <taxon>Viridiplantae</taxon>
        <taxon>Streptophyta</taxon>
        <taxon>Embryophyta</taxon>
        <taxon>Tracheophyta</taxon>
        <taxon>Spermatophyta</taxon>
        <taxon>Magnoliopsida</taxon>
        <taxon>eudicotyledons</taxon>
        <taxon>Gunneridae</taxon>
        <taxon>Pentapetalae</taxon>
        <taxon>asterids</taxon>
        <taxon>lamiids</taxon>
        <taxon>Solanales</taxon>
        <taxon>Convolvulaceae</taxon>
        <taxon>Cuscuteae</taxon>
        <taxon>Cuscuta</taxon>
        <taxon>Cuscuta subgen. Grammica</taxon>
        <taxon>Cuscuta sect. Cleistogrammica</taxon>
    </lineage>
</organism>
<dbReference type="OrthoDB" id="1300022at2759"/>
<evidence type="ECO:0000259" key="3">
    <source>
        <dbReference type="PROSITE" id="PS50158"/>
    </source>
</evidence>
<feature type="compositionally biased region" description="Polar residues" evidence="2">
    <location>
        <begin position="20"/>
        <end position="35"/>
    </location>
</feature>
<dbReference type="PANTHER" id="PTHR47592:SF27">
    <property type="entry name" value="OS08G0421700 PROTEIN"/>
    <property type="match status" value="1"/>
</dbReference>
<dbReference type="Pfam" id="PF14223">
    <property type="entry name" value="Retrotran_gag_2"/>
    <property type="match status" value="1"/>
</dbReference>
<dbReference type="InterPro" id="IPR036875">
    <property type="entry name" value="Znf_CCHC_sf"/>
</dbReference>
<dbReference type="AlphaFoldDB" id="A0A484N6K6"/>
<dbReference type="GO" id="GO:0003676">
    <property type="term" value="F:nucleic acid binding"/>
    <property type="evidence" value="ECO:0007669"/>
    <property type="project" value="InterPro"/>
</dbReference>
<sequence length="437" mass="48090">MRAHETLNESSDGAQRHTECTSSAQLGNDDQLNSNPKLEFPATVLNIECSISNGLRIRHRGFPWQQNEFRSSKGNLFGFHGGAVLTAALRIKCGGCHHDLLLDAELDLWDGPSTHSRARNHGGLPSIASATTVNFRPNAGFNAPVNPFVGPHWASNGPFFLHTPNAVGPISVPASTVQRPPKFNGTNFKMSQQNMTFFLTVLGFTEYLHQDPPHPNNGNDPLVAMVNQAWYHNNYLTINYILEGLGETLYPVYVEAKLAKELWSNLKKKYQAEDAGTKKFIVRKMLDYKTVDNKSVVAQAEELMLRIREEGRARRGGGAKANVVEHPSGSSHGGKDKKKIGPKGGVSKFAGKCYYCGITGHHSSHCRKKKPQKNKKKTTEAMCTELDNLDLCAVVTKIKETATPSYISSSMPSGIGSRFICLITYGQQKKTTLSAQH</sequence>
<reference evidence="4 5" key="1">
    <citation type="submission" date="2018-04" db="EMBL/GenBank/DDBJ databases">
        <authorList>
            <person name="Vogel A."/>
        </authorList>
    </citation>
    <scope>NUCLEOTIDE SEQUENCE [LARGE SCALE GENOMIC DNA]</scope>
</reference>
<dbReference type="PANTHER" id="PTHR47592">
    <property type="entry name" value="PBF68 PROTEIN"/>
    <property type="match status" value="1"/>
</dbReference>
<protein>
    <recommendedName>
        <fullName evidence="3">CCHC-type domain-containing protein</fullName>
    </recommendedName>
</protein>
<dbReference type="Proteomes" id="UP000595140">
    <property type="component" value="Unassembled WGS sequence"/>
</dbReference>
<evidence type="ECO:0000256" key="1">
    <source>
        <dbReference type="PROSITE-ProRule" id="PRU00047"/>
    </source>
</evidence>
<feature type="region of interest" description="Disordered" evidence="2">
    <location>
        <begin position="1"/>
        <end position="35"/>
    </location>
</feature>
<dbReference type="EMBL" id="OOIL02006270">
    <property type="protein sequence ID" value="VFQ96742.1"/>
    <property type="molecule type" value="Genomic_DNA"/>
</dbReference>
<keyword evidence="1" id="KW-0862">Zinc</keyword>
<dbReference type="InterPro" id="IPR001878">
    <property type="entry name" value="Znf_CCHC"/>
</dbReference>